<dbReference type="GO" id="GO:0050577">
    <property type="term" value="F:GDP-L-fucose synthase activity"/>
    <property type="evidence" value="ECO:0007669"/>
    <property type="project" value="TreeGrafter"/>
</dbReference>
<sequence length="194" mass="21367">AEQPMCEGSLFTGPVEPTNEGYAMAKLAGLKMCQTYRQQHGCDFITAIPTNLYGRHDHYDPKRSHVIPALIAKYHQAKVNGESSVTNWGTGSPQREFLNVDDAAAACVFLLDNYSDAEPINIAGGKEISIRELNDKIAALTGYQGAVEWDTEKPDGMPRKLLDGTRLAAMGWTPKINFDAGLQQAYEDYLERVA</sequence>
<gene>
    <name evidence="2" type="ORF">METZ01_LOCUS495739</name>
</gene>
<dbReference type="PANTHER" id="PTHR43238:SF1">
    <property type="entry name" value="GDP-L-FUCOSE SYNTHASE"/>
    <property type="match status" value="1"/>
</dbReference>
<dbReference type="PANTHER" id="PTHR43238">
    <property type="entry name" value="GDP-L-FUCOSE SYNTHASE"/>
    <property type="match status" value="1"/>
</dbReference>
<dbReference type="AlphaFoldDB" id="A0A383DF48"/>
<proteinExistence type="predicted"/>
<dbReference type="Gene3D" id="3.40.50.720">
    <property type="entry name" value="NAD(P)-binding Rossmann-like Domain"/>
    <property type="match status" value="1"/>
</dbReference>
<dbReference type="SUPFAM" id="SSF51735">
    <property type="entry name" value="NAD(P)-binding Rossmann-fold domains"/>
    <property type="match status" value="1"/>
</dbReference>
<accession>A0A383DF48</accession>
<feature type="non-terminal residue" evidence="2">
    <location>
        <position position="1"/>
    </location>
</feature>
<dbReference type="EMBL" id="UINC01216655">
    <property type="protein sequence ID" value="SVE42885.1"/>
    <property type="molecule type" value="Genomic_DNA"/>
</dbReference>
<evidence type="ECO:0000313" key="2">
    <source>
        <dbReference type="EMBL" id="SVE42885.1"/>
    </source>
</evidence>
<dbReference type="Gene3D" id="3.90.25.10">
    <property type="entry name" value="UDP-galactose 4-epimerase, domain 1"/>
    <property type="match status" value="1"/>
</dbReference>
<dbReference type="InterPro" id="IPR036291">
    <property type="entry name" value="NAD(P)-bd_dom_sf"/>
</dbReference>
<organism evidence="2">
    <name type="scientific">marine metagenome</name>
    <dbReference type="NCBI Taxonomy" id="408172"/>
    <lineage>
        <taxon>unclassified sequences</taxon>
        <taxon>metagenomes</taxon>
        <taxon>ecological metagenomes</taxon>
    </lineage>
</organism>
<reference evidence="2" key="1">
    <citation type="submission" date="2018-05" db="EMBL/GenBank/DDBJ databases">
        <authorList>
            <person name="Lanie J.A."/>
            <person name="Ng W.-L."/>
            <person name="Kazmierczak K.M."/>
            <person name="Andrzejewski T.M."/>
            <person name="Davidsen T.M."/>
            <person name="Wayne K.J."/>
            <person name="Tettelin H."/>
            <person name="Glass J.I."/>
            <person name="Rusch D."/>
            <person name="Podicherti R."/>
            <person name="Tsui H.-C.T."/>
            <person name="Winkler M.E."/>
        </authorList>
    </citation>
    <scope>NUCLEOTIDE SEQUENCE</scope>
</reference>
<protein>
    <recommendedName>
        <fullName evidence="1">NAD-dependent epimerase/dehydratase domain-containing protein</fullName>
    </recommendedName>
</protein>
<dbReference type="Pfam" id="PF01370">
    <property type="entry name" value="Epimerase"/>
    <property type="match status" value="1"/>
</dbReference>
<dbReference type="InterPro" id="IPR001509">
    <property type="entry name" value="Epimerase_deHydtase"/>
</dbReference>
<evidence type="ECO:0000259" key="1">
    <source>
        <dbReference type="Pfam" id="PF01370"/>
    </source>
</evidence>
<feature type="domain" description="NAD-dependent epimerase/dehydratase" evidence="1">
    <location>
        <begin position="10"/>
        <end position="123"/>
    </location>
</feature>
<name>A0A383DF48_9ZZZZ</name>